<dbReference type="PIRSF" id="PIRSF022704">
    <property type="entry name" value="UCP022704"/>
    <property type="match status" value="1"/>
</dbReference>
<gene>
    <name evidence="1" type="ORF">WAZ07_15280</name>
</gene>
<dbReference type="Proteomes" id="UP001372526">
    <property type="component" value="Unassembled WGS sequence"/>
</dbReference>
<evidence type="ECO:0000313" key="1">
    <source>
        <dbReference type="EMBL" id="MEI4802656.1"/>
    </source>
</evidence>
<sequence>MSSLALYESFRSDTIHSDLKWYCQPENWNIKKENTGLIIEPNEMTDYWQKTHYGFAVDNGHFLYTEMNEDVIITTRVRSYPVHQYDQAGLMVRFSKDCWIKTSIEYEPNGSCKLGAVVTNNGYSDWSTQNYTQGSLDLYFRIRRESGDYIVEFLEVEEDKTFSISELMEREWTQLRIARLMEDTEGQVFQCGVYACSPQGKGFVAEFDFLSIEKGVLVQKQNKKRD</sequence>
<comment type="caution">
    <text evidence="1">The sequence shown here is derived from an EMBL/GenBank/DDBJ whole genome shotgun (WGS) entry which is preliminary data.</text>
</comment>
<keyword evidence="2" id="KW-1185">Reference proteome</keyword>
<reference evidence="1 2" key="1">
    <citation type="submission" date="2024-01" db="EMBL/GenBank/DDBJ databases">
        <title>Seven novel Bacillus-like species.</title>
        <authorList>
            <person name="Liu G."/>
        </authorList>
    </citation>
    <scope>NUCLEOTIDE SEQUENCE [LARGE SCALE GENOMIC DNA]</scope>
    <source>
        <strain evidence="1 2">FJAT-51639</strain>
    </source>
</reference>
<dbReference type="Gene3D" id="2.60.120.200">
    <property type="match status" value="1"/>
</dbReference>
<dbReference type="InterPro" id="IPR013320">
    <property type="entry name" value="ConA-like_dom_sf"/>
</dbReference>
<dbReference type="RefSeq" id="WP_336473163.1">
    <property type="nucleotide sequence ID" value="NZ_JBAWSX010000008.1"/>
</dbReference>
<evidence type="ECO:0000313" key="2">
    <source>
        <dbReference type="Proteomes" id="UP001372526"/>
    </source>
</evidence>
<dbReference type="InterPro" id="IPR009784">
    <property type="entry name" value="DUF1349"/>
</dbReference>
<protein>
    <submittedName>
        <fullName evidence="1">DUF1349 domain-containing protein</fullName>
    </submittedName>
</protein>
<dbReference type="InterPro" id="IPR015987">
    <property type="entry name" value="UCP022704"/>
</dbReference>
<dbReference type="EMBL" id="JBAWSX010000008">
    <property type="protein sequence ID" value="MEI4802656.1"/>
    <property type="molecule type" value="Genomic_DNA"/>
</dbReference>
<organism evidence="1 2">
    <name type="scientific">Bacillus bruguierae</name>
    <dbReference type="NCBI Taxonomy" id="3127667"/>
    <lineage>
        <taxon>Bacteria</taxon>
        <taxon>Bacillati</taxon>
        <taxon>Bacillota</taxon>
        <taxon>Bacilli</taxon>
        <taxon>Bacillales</taxon>
        <taxon>Bacillaceae</taxon>
        <taxon>Bacillus</taxon>
    </lineage>
</organism>
<dbReference type="PANTHER" id="PTHR35332">
    <property type="entry name" value="REGULATION OF ENOLASE PROTEIN 1"/>
    <property type="match status" value="1"/>
</dbReference>
<dbReference type="PANTHER" id="PTHR35332:SF2">
    <property type="entry name" value="REGULATION OF ENOLASE PROTEIN 1"/>
    <property type="match status" value="1"/>
</dbReference>
<proteinExistence type="predicted"/>
<name>A0ABU8FL55_9BACI</name>
<accession>A0ABU8FL55</accession>
<dbReference type="Pfam" id="PF07081">
    <property type="entry name" value="DUF1349"/>
    <property type="match status" value="1"/>
</dbReference>
<dbReference type="SUPFAM" id="SSF49899">
    <property type="entry name" value="Concanavalin A-like lectins/glucanases"/>
    <property type="match status" value="1"/>
</dbReference>